<evidence type="ECO:0000256" key="7">
    <source>
        <dbReference type="RuleBase" id="RU003346"/>
    </source>
</evidence>
<feature type="transmembrane region" description="Helical" evidence="8">
    <location>
        <begin position="475"/>
        <end position="496"/>
    </location>
</feature>
<dbReference type="FunFam" id="1.20.1250.20:FF:000078">
    <property type="entry name" value="MFS maltose transporter, putative"/>
    <property type="match status" value="1"/>
</dbReference>
<feature type="transmembrane region" description="Helical" evidence="8">
    <location>
        <begin position="314"/>
        <end position="338"/>
    </location>
</feature>
<sequence length="592" mass="66133">MVQQMRDSEVKAQISQDVASRVAANVDDFMTLIHEANEANERERGMKLRTAFRVYPKAIFWSIVLSSALIMEGYDTAVVGSFNAYPSFLKVFGIKAPDGTLNIPPSWQNGIGAATNCGEVIGLQIAGVMSERVGYRWTIIAALVTLIGFIFIPFYATTLTVFLVGELLQGISWGVFQLANASVISDNNDCLRCRDLSSPSSALSYDLRQPVLDHWAVHFCGYKIPFAIQWVWPIPIMVGTFLAPESPWWCVRRGYHDRARRSLRRLARRVGFDRQDEDRLMAYMIYTNEMEKQVAAGTTYWDCFKGTDLRRTEIVCMTWIAQTLSGTVVGGLSSYFYVRAGISTQDAYSLSWGQSAISAAGTITSWLVLNKVGRKKLMCGGMVVMFILLLVAGGMGIPSQPSTATSWTAGTMVLLLSATADFSVAPVVYTIVSEIPSTRLRSKSIILARNAYNIINLAFVNIISYRQLNAAAWNWGPKACFFWAGINLLMNIYLYFRLRECPEDTYEPLENDNMLTKFDAVAETKGRTYAELDILFLFRPNGMTFFYQANKISARKFATTKIETLIDGTELAQADSIQRGETGIVPTEEKEK</sequence>
<dbReference type="GO" id="GO:0016020">
    <property type="term" value="C:membrane"/>
    <property type="evidence" value="ECO:0007669"/>
    <property type="project" value="UniProtKB-SubCell"/>
</dbReference>
<dbReference type="InterPro" id="IPR005828">
    <property type="entry name" value="MFS_sugar_transport-like"/>
</dbReference>
<keyword evidence="4 8" id="KW-0812">Transmembrane</keyword>
<organism evidence="10 11">
    <name type="scientific">Rasamsonia emersonii (strain ATCC 16479 / CBS 393.64 / IMI 116815)</name>
    <dbReference type="NCBI Taxonomy" id="1408163"/>
    <lineage>
        <taxon>Eukaryota</taxon>
        <taxon>Fungi</taxon>
        <taxon>Dikarya</taxon>
        <taxon>Ascomycota</taxon>
        <taxon>Pezizomycotina</taxon>
        <taxon>Eurotiomycetes</taxon>
        <taxon>Eurotiomycetidae</taxon>
        <taxon>Eurotiales</taxon>
        <taxon>Trichocomaceae</taxon>
        <taxon>Rasamsonia</taxon>
    </lineage>
</organism>
<evidence type="ECO:0000313" key="10">
    <source>
        <dbReference type="EMBL" id="KKA20553.1"/>
    </source>
</evidence>
<keyword evidence="6 8" id="KW-0472">Membrane</keyword>
<evidence type="ECO:0000256" key="8">
    <source>
        <dbReference type="SAM" id="Phobius"/>
    </source>
</evidence>
<evidence type="ECO:0000313" key="11">
    <source>
        <dbReference type="Proteomes" id="UP000053958"/>
    </source>
</evidence>
<dbReference type="GeneID" id="25317762"/>
<reference evidence="10 11" key="1">
    <citation type="submission" date="2015-04" db="EMBL/GenBank/DDBJ databases">
        <authorList>
            <person name="Heijne W.H."/>
            <person name="Fedorova N.D."/>
            <person name="Nierman W.C."/>
            <person name="Vollebregt A.W."/>
            <person name="Zhao Z."/>
            <person name="Wu L."/>
            <person name="Kumar M."/>
            <person name="Stam H."/>
            <person name="van den Berg M.A."/>
            <person name="Pel H.J."/>
        </authorList>
    </citation>
    <scope>NUCLEOTIDE SEQUENCE [LARGE SCALE GENOMIC DNA]</scope>
    <source>
        <strain evidence="10 11">CBS 393.64</strain>
    </source>
</reference>
<protein>
    <recommendedName>
        <fullName evidence="9">Major facilitator superfamily (MFS) profile domain-containing protein</fullName>
    </recommendedName>
</protein>
<dbReference type="RefSeq" id="XP_013327165.1">
    <property type="nucleotide sequence ID" value="XM_013471711.1"/>
</dbReference>
<dbReference type="Gene3D" id="1.20.1250.20">
    <property type="entry name" value="MFS general substrate transporter like domains"/>
    <property type="match status" value="2"/>
</dbReference>
<dbReference type="PANTHER" id="PTHR48022:SF5">
    <property type="entry name" value="ALPHA-GLUCOSIDES PERMEASE MPH2-RELATED"/>
    <property type="match status" value="1"/>
</dbReference>
<feature type="transmembrane region" description="Helical" evidence="8">
    <location>
        <begin position="409"/>
        <end position="432"/>
    </location>
</feature>
<dbReference type="Proteomes" id="UP000053958">
    <property type="component" value="Unassembled WGS sequence"/>
</dbReference>
<comment type="subcellular location">
    <subcellularLocation>
        <location evidence="1">Membrane</location>
        <topology evidence="1">Multi-pass membrane protein</topology>
    </subcellularLocation>
</comment>
<evidence type="ECO:0000256" key="2">
    <source>
        <dbReference type="ARBA" id="ARBA00010992"/>
    </source>
</evidence>
<comment type="similarity">
    <text evidence="2 7">Belongs to the major facilitator superfamily. Sugar transporter (TC 2.A.1.1) family.</text>
</comment>
<evidence type="ECO:0000256" key="5">
    <source>
        <dbReference type="ARBA" id="ARBA00022989"/>
    </source>
</evidence>
<evidence type="ECO:0000256" key="3">
    <source>
        <dbReference type="ARBA" id="ARBA00022448"/>
    </source>
</evidence>
<evidence type="ECO:0000256" key="6">
    <source>
        <dbReference type="ARBA" id="ARBA00023136"/>
    </source>
</evidence>
<dbReference type="GO" id="GO:0005351">
    <property type="term" value="F:carbohydrate:proton symporter activity"/>
    <property type="evidence" value="ECO:0007669"/>
    <property type="project" value="TreeGrafter"/>
</dbReference>
<evidence type="ECO:0000256" key="1">
    <source>
        <dbReference type="ARBA" id="ARBA00004141"/>
    </source>
</evidence>
<evidence type="ECO:0000259" key="9">
    <source>
        <dbReference type="PROSITE" id="PS50850"/>
    </source>
</evidence>
<accession>A0A0F4YSE1</accession>
<feature type="domain" description="Major facilitator superfamily (MFS) profile" evidence="9">
    <location>
        <begin position="61"/>
        <end position="502"/>
    </location>
</feature>
<dbReference type="NCBIfam" id="TIGR00879">
    <property type="entry name" value="SP"/>
    <property type="match status" value="1"/>
</dbReference>
<dbReference type="OrthoDB" id="6612291at2759"/>
<dbReference type="InterPro" id="IPR050360">
    <property type="entry name" value="MFS_Sugar_Transporters"/>
</dbReference>
<dbReference type="InterPro" id="IPR036259">
    <property type="entry name" value="MFS_trans_sf"/>
</dbReference>
<dbReference type="PROSITE" id="PS50850">
    <property type="entry name" value="MFS"/>
    <property type="match status" value="1"/>
</dbReference>
<feature type="transmembrane region" description="Helical" evidence="8">
    <location>
        <begin position="377"/>
        <end position="397"/>
    </location>
</feature>
<dbReference type="InterPro" id="IPR020846">
    <property type="entry name" value="MFS_dom"/>
</dbReference>
<dbReference type="Pfam" id="PF00083">
    <property type="entry name" value="Sugar_tr"/>
    <property type="match status" value="2"/>
</dbReference>
<keyword evidence="3 7" id="KW-0813">Transport</keyword>
<keyword evidence="11" id="KW-1185">Reference proteome</keyword>
<keyword evidence="5 8" id="KW-1133">Transmembrane helix</keyword>
<dbReference type="InterPro" id="IPR003663">
    <property type="entry name" value="Sugar/inositol_transpt"/>
</dbReference>
<evidence type="ECO:0000256" key="4">
    <source>
        <dbReference type="ARBA" id="ARBA00022692"/>
    </source>
</evidence>
<gene>
    <name evidence="10" type="ORF">T310_5417</name>
</gene>
<dbReference type="PANTHER" id="PTHR48022">
    <property type="entry name" value="PLASTIDIC GLUCOSE TRANSPORTER 4"/>
    <property type="match status" value="1"/>
</dbReference>
<dbReference type="SUPFAM" id="SSF103473">
    <property type="entry name" value="MFS general substrate transporter"/>
    <property type="match status" value="1"/>
</dbReference>
<feature type="transmembrane region" description="Helical" evidence="8">
    <location>
        <begin position="139"/>
        <end position="164"/>
    </location>
</feature>
<feature type="transmembrane region" description="Helical" evidence="8">
    <location>
        <begin position="444"/>
        <end position="463"/>
    </location>
</feature>
<dbReference type="AlphaFoldDB" id="A0A0F4YSE1"/>
<feature type="transmembrane region" description="Helical" evidence="8">
    <location>
        <begin position="350"/>
        <end position="370"/>
    </location>
</feature>
<dbReference type="EMBL" id="LASV01000249">
    <property type="protein sequence ID" value="KKA20553.1"/>
    <property type="molecule type" value="Genomic_DNA"/>
</dbReference>
<proteinExistence type="inferred from homology"/>
<name>A0A0F4YSE1_RASE3</name>
<comment type="caution">
    <text evidence="10">The sequence shown here is derived from an EMBL/GenBank/DDBJ whole genome shotgun (WGS) entry which is preliminary data.</text>
</comment>